<dbReference type="InterPro" id="IPR001969">
    <property type="entry name" value="Aspartic_peptidase_AS"/>
</dbReference>
<dbReference type="InterPro" id="IPR032861">
    <property type="entry name" value="TAXi_N"/>
</dbReference>
<dbReference type="InterPro" id="IPR001461">
    <property type="entry name" value="Aspartic_peptidase_A1"/>
</dbReference>
<dbReference type="PROSITE" id="PS00141">
    <property type="entry name" value="ASP_PROTEASE"/>
    <property type="match status" value="1"/>
</dbReference>
<dbReference type="Pfam" id="PF14541">
    <property type="entry name" value="TAXi_C"/>
    <property type="match status" value="1"/>
</dbReference>
<feature type="non-terminal residue" evidence="4">
    <location>
        <position position="1"/>
    </location>
</feature>
<evidence type="ECO:0000313" key="4">
    <source>
        <dbReference type="EMBL" id="RDY10630.1"/>
    </source>
</evidence>
<dbReference type="Gene3D" id="2.40.70.10">
    <property type="entry name" value="Acid Proteases"/>
    <property type="match status" value="2"/>
</dbReference>
<dbReference type="EMBL" id="QJKJ01000803">
    <property type="protein sequence ID" value="RDY10630.1"/>
    <property type="molecule type" value="Genomic_DNA"/>
</dbReference>
<dbReference type="InterPro" id="IPR033121">
    <property type="entry name" value="PEPTIDASE_A1"/>
</dbReference>
<dbReference type="AlphaFoldDB" id="A0A371I6G0"/>
<evidence type="ECO:0000313" key="5">
    <source>
        <dbReference type="Proteomes" id="UP000257109"/>
    </source>
</evidence>
<comment type="caution">
    <text evidence="4">The sequence shown here is derived from an EMBL/GenBank/DDBJ whole genome shotgun (WGS) entry which is preliminary data.</text>
</comment>
<reference evidence="4" key="1">
    <citation type="submission" date="2018-05" db="EMBL/GenBank/DDBJ databases">
        <title>Draft genome of Mucuna pruriens seed.</title>
        <authorList>
            <person name="Nnadi N.E."/>
            <person name="Vos R."/>
            <person name="Hasami M.H."/>
            <person name="Devisetty U.K."/>
            <person name="Aguiy J.C."/>
        </authorList>
    </citation>
    <scope>NUCLEOTIDE SEQUENCE [LARGE SCALE GENOMIC DNA]</scope>
    <source>
        <strain evidence="4">JCA_2017</strain>
    </source>
</reference>
<dbReference type="FunFam" id="2.40.70.10:FF:000013">
    <property type="entry name" value="Aspartyl protease AED1"/>
    <property type="match status" value="1"/>
</dbReference>
<evidence type="ECO:0000259" key="3">
    <source>
        <dbReference type="PROSITE" id="PS51767"/>
    </source>
</evidence>
<keyword evidence="4" id="KW-0378">Hydrolase</keyword>
<protein>
    <submittedName>
        <fullName evidence="4">Aspartyl protease family protein</fullName>
    </submittedName>
</protein>
<feature type="active site" evidence="2">
    <location>
        <position position="158"/>
    </location>
</feature>
<dbReference type="SUPFAM" id="SSF50630">
    <property type="entry name" value="Acid proteases"/>
    <property type="match status" value="1"/>
</dbReference>
<proteinExistence type="inferred from homology"/>
<dbReference type="GO" id="GO:0004190">
    <property type="term" value="F:aspartic-type endopeptidase activity"/>
    <property type="evidence" value="ECO:0007669"/>
    <property type="project" value="InterPro"/>
</dbReference>
<name>A0A371I6G0_MUCPR</name>
<accession>A0A371I6G0</accession>
<dbReference type="InterPro" id="IPR032799">
    <property type="entry name" value="TAXi_C"/>
</dbReference>
<dbReference type="FunFam" id="2.40.70.10:FF:000031">
    <property type="entry name" value="Aspartyl protease AED1"/>
    <property type="match status" value="1"/>
</dbReference>
<dbReference type="PANTHER" id="PTHR13683:SF809">
    <property type="entry name" value="PEPTIDASE A1 DOMAIN-CONTAINING PROTEIN"/>
    <property type="match status" value="1"/>
</dbReference>
<dbReference type="OrthoDB" id="2747330at2759"/>
<feature type="domain" description="Peptidase A1" evidence="3">
    <location>
        <begin position="140"/>
        <end position="485"/>
    </location>
</feature>
<evidence type="ECO:0000256" key="1">
    <source>
        <dbReference type="ARBA" id="ARBA00007447"/>
    </source>
</evidence>
<dbReference type="PROSITE" id="PS51767">
    <property type="entry name" value="PEPTIDASE_A1"/>
    <property type="match status" value="1"/>
</dbReference>
<feature type="active site" evidence="2">
    <location>
        <position position="369"/>
    </location>
</feature>
<evidence type="ECO:0000256" key="2">
    <source>
        <dbReference type="PIRSR" id="PIRSR601461-1"/>
    </source>
</evidence>
<keyword evidence="5" id="KW-1185">Reference proteome</keyword>
<gene>
    <name evidence="4" type="ORF">CR513_04815</name>
</gene>
<dbReference type="InterPro" id="IPR021109">
    <property type="entry name" value="Peptidase_aspartic_dom_sf"/>
</dbReference>
<organism evidence="4 5">
    <name type="scientific">Mucuna pruriens</name>
    <name type="common">Velvet bean</name>
    <name type="synonym">Dolichos pruriens</name>
    <dbReference type="NCBI Taxonomy" id="157652"/>
    <lineage>
        <taxon>Eukaryota</taxon>
        <taxon>Viridiplantae</taxon>
        <taxon>Streptophyta</taxon>
        <taxon>Embryophyta</taxon>
        <taxon>Tracheophyta</taxon>
        <taxon>Spermatophyta</taxon>
        <taxon>Magnoliopsida</taxon>
        <taxon>eudicotyledons</taxon>
        <taxon>Gunneridae</taxon>
        <taxon>Pentapetalae</taxon>
        <taxon>rosids</taxon>
        <taxon>fabids</taxon>
        <taxon>Fabales</taxon>
        <taxon>Fabaceae</taxon>
        <taxon>Papilionoideae</taxon>
        <taxon>50 kb inversion clade</taxon>
        <taxon>NPAAA clade</taxon>
        <taxon>indigoferoid/millettioid clade</taxon>
        <taxon>Phaseoleae</taxon>
        <taxon>Mucuna</taxon>
    </lineage>
</organism>
<comment type="similarity">
    <text evidence="1">Belongs to the peptidase A1 family.</text>
</comment>
<dbReference type="Pfam" id="PF14543">
    <property type="entry name" value="TAXi_N"/>
    <property type="match status" value="1"/>
</dbReference>
<dbReference type="Proteomes" id="UP000257109">
    <property type="component" value="Unassembled WGS sequence"/>
</dbReference>
<sequence>MKEIRLNYGHILEINFYGKSVGLAKIWGLVYHISAQGRVSSCWQSGGVQDEPLLASNNDPRQKQEGMQLNLYHVRGLDSSQTSTSPFSFSDMIRKDEERVRSLHSTLANKDGVSNSDKFGGPNLLSTPLKSGLSIGSGNYYVKIGVGTPAKYFSMIVDTGSSLSWLQCQPCVIYCHLQVDPIFTPSSSKTYKTLPCSSSQCSSLKDSTLNAPSCSNKTKACVYKASYGDTSFSIGYLSQDVLTLTPSEAPSSFVYGCGQDNQGLFGRAAGIIGLANDRLSMFAQLSNKYGNAFSYCLPTSFSAPNSSLSGFLSFGTSSLASSSSPYKFTPLLKNPKIPSLYFLDLTTITVAGKPLEVAASSYKVPTIIDSGTVITRLPVPVYNALKKSFVMIMSKKYAQAQGFSILDTCFKGSVKEMSTVPEIQIIFGGGAGLALKAHNTLIEIEKGVTCLAIAASSNPISIIGNYQQQTFKVAYDVANSKIGFAAAACQ</sequence>
<dbReference type="PANTHER" id="PTHR13683">
    <property type="entry name" value="ASPARTYL PROTEASES"/>
    <property type="match status" value="1"/>
</dbReference>
<dbReference type="GO" id="GO:0006508">
    <property type="term" value="P:proteolysis"/>
    <property type="evidence" value="ECO:0007669"/>
    <property type="project" value="UniProtKB-KW"/>
</dbReference>
<keyword evidence="4" id="KW-0645">Protease</keyword>